<dbReference type="AlphaFoldDB" id="A0A5B7GMD8"/>
<evidence type="ECO:0000256" key="1">
    <source>
        <dbReference type="SAM" id="MobiDB-lite"/>
    </source>
</evidence>
<reference evidence="2 3" key="1">
    <citation type="submission" date="2019-05" db="EMBL/GenBank/DDBJ databases">
        <title>Another draft genome of Portunus trituberculatus and its Hox gene families provides insights of decapod evolution.</title>
        <authorList>
            <person name="Jeong J.-H."/>
            <person name="Song I."/>
            <person name="Kim S."/>
            <person name="Choi T."/>
            <person name="Kim D."/>
            <person name="Ryu S."/>
            <person name="Kim W."/>
        </authorList>
    </citation>
    <scope>NUCLEOTIDE SEQUENCE [LARGE SCALE GENOMIC DNA]</scope>
    <source>
        <tissue evidence="2">Muscle</tissue>
    </source>
</reference>
<accession>A0A5B7GMD8</accession>
<keyword evidence="3" id="KW-1185">Reference proteome</keyword>
<gene>
    <name evidence="2" type="ORF">E2C01_055410</name>
</gene>
<protein>
    <submittedName>
        <fullName evidence="2">Uncharacterized protein</fullName>
    </submittedName>
</protein>
<evidence type="ECO:0000313" key="2">
    <source>
        <dbReference type="EMBL" id="MPC61340.1"/>
    </source>
</evidence>
<comment type="caution">
    <text evidence="2">The sequence shown here is derived from an EMBL/GenBank/DDBJ whole genome shotgun (WGS) entry which is preliminary data.</text>
</comment>
<dbReference type="Proteomes" id="UP000324222">
    <property type="component" value="Unassembled WGS sequence"/>
</dbReference>
<feature type="compositionally biased region" description="Polar residues" evidence="1">
    <location>
        <begin position="70"/>
        <end position="80"/>
    </location>
</feature>
<feature type="region of interest" description="Disordered" evidence="1">
    <location>
        <begin position="46"/>
        <end position="86"/>
    </location>
</feature>
<proteinExistence type="predicted"/>
<name>A0A5B7GMD8_PORTR</name>
<dbReference type="EMBL" id="VSRR010018429">
    <property type="protein sequence ID" value="MPC61340.1"/>
    <property type="molecule type" value="Genomic_DNA"/>
</dbReference>
<sequence>MAAIGGGCLGKAEGRGKGEALQVLAQKEPLHIRSRKSLKFVISCGHAASATSRRHPPPGAPNERLDTGDRQQSSRVTPGSTEAGVKTYSYGHQGAVASEAGSYLQLTSEGPYHNFKNNKEESIEAIHVYVMK</sequence>
<organism evidence="2 3">
    <name type="scientific">Portunus trituberculatus</name>
    <name type="common">Swimming crab</name>
    <name type="synonym">Neptunus trituberculatus</name>
    <dbReference type="NCBI Taxonomy" id="210409"/>
    <lineage>
        <taxon>Eukaryota</taxon>
        <taxon>Metazoa</taxon>
        <taxon>Ecdysozoa</taxon>
        <taxon>Arthropoda</taxon>
        <taxon>Crustacea</taxon>
        <taxon>Multicrustacea</taxon>
        <taxon>Malacostraca</taxon>
        <taxon>Eumalacostraca</taxon>
        <taxon>Eucarida</taxon>
        <taxon>Decapoda</taxon>
        <taxon>Pleocyemata</taxon>
        <taxon>Brachyura</taxon>
        <taxon>Eubrachyura</taxon>
        <taxon>Portunoidea</taxon>
        <taxon>Portunidae</taxon>
        <taxon>Portuninae</taxon>
        <taxon>Portunus</taxon>
    </lineage>
</organism>
<evidence type="ECO:0000313" key="3">
    <source>
        <dbReference type="Proteomes" id="UP000324222"/>
    </source>
</evidence>